<accession>A0A5C6X0R0</accession>
<dbReference type="OrthoDB" id="5484446at2"/>
<evidence type="ECO:0000313" key="3">
    <source>
        <dbReference type="Proteomes" id="UP000321046"/>
    </source>
</evidence>
<dbReference type="AlphaFoldDB" id="A0A5C6X0R0"/>
<evidence type="ECO:0000313" key="2">
    <source>
        <dbReference type="EMBL" id="TXD33773.1"/>
    </source>
</evidence>
<organism evidence="2 3">
    <name type="scientific">Lujinxingia vulgaris</name>
    <dbReference type="NCBI Taxonomy" id="2600176"/>
    <lineage>
        <taxon>Bacteria</taxon>
        <taxon>Deltaproteobacteria</taxon>
        <taxon>Bradymonadales</taxon>
        <taxon>Lujinxingiaceae</taxon>
        <taxon>Lujinxingia</taxon>
    </lineage>
</organism>
<keyword evidence="1" id="KW-0472">Membrane</keyword>
<keyword evidence="1" id="KW-1133">Transmembrane helix</keyword>
<comment type="caution">
    <text evidence="2">The sequence shown here is derived from an EMBL/GenBank/DDBJ whole genome shotgun (WGS) entry which is preliminary data.</text>
</comment>
<proteinExistence type="predicted"/>
<name>A0A5C6X0R0_9DELT</name>
<feature type="transmembrane region" description="Helical" evidence="1">
    <location>
        <begin position="164"/>
        <end position="181"/>
    </location>
</feature>
<keyword evidence="1" id="KW-0812">Transmembrane</keyword>
<dbReference type="RefSeq" id="WP_146975570.1">
    <property type="nucleotide sequence ID" value="NZ_VOSL01000059.1"/>
</dbReference>
<evidence type="ECO:0000256" key="1">
    <source>
        <dbReference type="SAM" id="Phobius"/>
    </source>
</evidence>
<protein>
    <recommendedName>
        <fullName evidence="4">DUF4178 domain-containing protein</fullName>
    </recommendedName>
</protein>
<gene>
    <name evidence="2" type="ORF">FRC96_14965</name>
</gene>
<sequence length="373" mass="42737">MTIRDRPLIPAFFALFCLVGAIYGMMGERKTLIYNETANFAELNTPQKLIGLELDPERMYTLNILYAMPMPVNGAMDVGAAVLNSDGEELLELEDSYWRETGVWREGGESGTWDEQNARTQFNFRVPDAGTYSPQITLFSARAVPAAAFKVQILRSKPRIVGSWPFWLGLLIFIGVAAYVANGRTKVTRKHLEKMGSGSKLKLRGELLTVVDVREHREPGEETGYELRLQNHRGEEHFIAIETYEEEYTDSEGDDCYRNHRYMLHWLELSPDELASVSQQAHNQRWVRVRNTTLSLDRNNSGSGSLTTRFEGETYQSNYKAWVYLPSPFPRIHAGGALILEHLLYEDRGEHEWSLMEILTWKDIEIIELKPRA</sequence>
<evidence type="ECO:0008006" key="4">
    <source>
        <dbReference type="Google" id="ProtNLM"/>
    </source>
</evidence>
<reference evidence="2 3" key="1">
    <citation type="submission" date="2019-08" db="EMBL/GenBank/DDBJ databases">
        <title>Bradymonadales sp. TMQ2.</title>
        <authorList>
            <person name="Liang Q."/>
        </authorList>
    </citation>
    <scope>NUCLEOTIDE SEQUENCE [LARGE SCALE GENOMIC DNA]</scope>
    <source>
        <strain evidence="2 3">TMQ2</strain>
    </source>
</reference>
<dbReference type="EMBL" id="VOSL01000059">
    <property type="protein sequence ID" value="TXD33773.1"/>
    <property type="molecule type" value="Genomic_DNA"/>
</dbReference>
<dbReference type="Proteomes" id="UP000321046">
    <property type="component" value="Unassembled WGS sequence"/>
</dbReference>